<dbReference type="GO" id="GO:0008168">
    <property type="term" value="F:methyltransferase activity"/>
    <property type="evidence" value="ECO:0007669"/>
    <property type="project" value="TreeGrafter"/>
</dbReference>
<dbReference type="RefSeq" id="XP_058330009.1">
    <property type="nucleotide sequence ID" value="XM_058474269.1"/>
</dbReference>
<reference evidence="1" key="1">
    <citation type="submission" date="2022-11" db="EMBL/GenBank/DDBJ databases">
        <authorList>
            <person name="Petersen C."/>
        </authorList>
    </citation>
    <scope>NUCLEOTIDE SEQUENCE</scope>
    <source>
        <strain evidence="1">IBT 19713</strain>
    </source>
</reference>
<name>A0A9W9NYM8_9EURO</name>
<dbReference type="CDD" id="cd02440">
    <property type="entry name" value="AdoMet_MTases"/>
    <property type="match status" value="1"/>
</dbReference>
<sequence length="391" mass="43260">MDPQCSVLIVQNQRTILKVQSQCESPFDVLDGANVDFLSEECNVYRVRISRPSSSSTTDTYVRVSTRSCSPRSLQHVEENGRRYCDQNYFMPNDDAELTRLNIVHQIYLILLEGRLTTAPIPTSSPRILDIGTGPGDWAIEMSTKYPEATIIASDIGVFDAGLGHMSLPNIDFQISDAETPWTYHEPFDLIHLRGLSGAFANWPRIYQQAYTHLKPGGYIEVADADPAGDTVLASPETAPHLCAYAAALRQAGDNCGHPRDLGHLRTEVLAEAGFEAIRAVERTFPVGLWPEDDDEKTIGKMALIAALEGLEAFALRPLTQSAGYSLDEARKLCGDVQTELLAPDQRLTGRIRIMTGRKPTSYAQRRSQVMARAMQKVKDLQGSLPVETDH</sequence>
<dbReference type="PANTHER" id="PTHR43591:SF10">
    <property type="entry name" value="ABC TRANSMEMBRANE TYPE-1 DOMAIN-CONTAINING PROTEIN-RELATED"/>
    <property type="match status" value="1"/>
</dbReference>
<organism evidence="1 2">
    <name type="scientific">Penicillium chermesinum</name>
    <dbReference type="NCBI Taxonomy" id="63820"/>
    <lineage>
        <taxon>Eukaryota</taxon>
        <taxon>Fungi</taxon>
        <taxon>Dikarya</taxon>
        <taxon>Ascomycota</taxon>
        <taxon>Pezizomycotina</taxon>
        <taxon>Eurotiomycetes</taxon>
        <taxon>Eurotiomycetidae</taxon>
        <taxon>Eurotiales</taxon>
        <taxon>Aspergillaceae</taxon>
        <taxon>Penicillium</taxon>
    </lineage>
</organism>
<dbReference type="AlphaFoldDB" id="A0A9W9NYM8"/>
<dbReference type="Proteomes" id="UP001150941">
    <property type="component" value="Unassembled WGS sequence"/>
</dbReference>
<proteinExistence type="predicted"/>
<evidence type="ECO:0000313" key="2">
    <source>
        <dbReference type="Proteomes" id="UP001150941"/>
    </source>
</evidence>
<dbReference type="Gene3D" id="3.40.50.150">
    <property type="entry name" value="Vaccinia Virus protein VP39"/>
    <property type="match status" value="1"/>
</dbReference>
<gene>
    <name evidence="1" type="ORF">N7468_004972</name>
</gene>
<dbReference type="InterPro" id="IPR029063">
    <property type="entry name" value="SAM-dependent_MTases_sf"/>
</dbReference>
<comment type="caution">
    <text evidence="1">The sequence shown here is derived from an EMBL/GenBank/DDBJ whole genome shotgun (WGS) entry which is preliminary data.</text>
</comment>
<dbReference type="SUPFAM" id="SSF53335">
    <property type="entry name" value="S-adenosyl-L-methionine-dependent methyltransferases"/>
    <property type="match status" value="1"/>
</dbReference>
<reference evidence="1" key="2">
    <citation type="journal article" date="2023" name="IMA Fungus">
        <title>Comparative genomic study of the Penicillium genus elucidates a diverse pangenome and 15 lateral gene transfer events.</title>
        <authorList>
            <person name="Petersen C."/>
            <person name="Sorensen T."/>
            <person name="Nielsen M.R."/>
            <person name="Sondergaard T.E."/>
            <person name="Sorensen J.L."/>
            <person name="Fitzpatrick D.A."/>
            <person name="Frisvad J.C."/>
            <person name="Nielsen K.L."/>
        </authorList>
    </citation>
    <scope>NUCLEOTIDE SEQUENCE</scope>
    <source>
        <strain evidence="1">IBT 19713</strain>
    </source>
</reference>
<dbReference type="PANTHER" id="PTHR43591">
    <property type="entry name" value="METHYLTRANSFERASE"/>
    <property type="match status" value="1"/>
</dbReference>
<keyword evidence="2" id="KW-1185">Reference proteome</keyword>
<accession>A0A9W9NYM8</accession>
<dbReference type="EMBL" id="JAPQKS010000004">
    <property type="protein sequence ID" value="KAJ5232016.1"/>
    <property type="molecule type" value="Genomic_DNA"/>
</dbReference>
<evidence type="ECO:0000313" key="1">
    <source>
        <dbReference type="EMBL" id="KAJ5232016.1"/>
    </source>
</evidence>
<dbReference type="Pfam" id="PF13489">
    <property type="entry name" value="Methyltransf_23"/>
    <property type="match status" value="1"/>
</dbReference>
<protein>
    <recommendedName>
        <fullName evidence="3">S-adenosyl-L-methionine-dependent methyltransferase</fullName>
    </recommendedName>
</protein>
<dbReference type="OrthoDB" id="2013972at2759"/>
<evidence type="ECO:0008006" key="3">
    <source>
        <dbReference type="Google" id="ProtNLM"/>
    </source>
</evidence>
<dbReference type="GeneID" id="83201572"/>